<dbReference type="Pfam" id="PF14541">
    <property type="entry name" value="TAXi_C"/>
    <property type="match status" value="1"/>
</dbReference>
<dbReference type="GO" id="GO:0004190">
    <property type="term" value="F:aspartic-type endopeptidase activity"/>
    <property type="evidence" value="ECO:0007669"/>
    <property type="project" value="InterPro"/>
</dbReference>
<accession>A0A6J1KR96</accession>
<dbReference type="InterPro" id="IPR021109">
    <property type="entry name" value="Peptidase_aspartic_dom_sf"/>
</dbReference>
<feature type="signal peptide" evidence="3">
    <location>
        <begin position="1"/>
        <end position="25"/>
    </location>
</feature>
<organism evidence="5 6">
    <name type="scientific">Cucurbita maxima</name>
    <name type="common">Pumpkin</name>
    <name type="synonym">Winter squash</name>
    <dbReference type="NCBI Taxonomy" id="3661"/>
    <lineage>
        <taxon>Eukaryota</taxon>
        <taxon>Viridiplantae</taxon>
        <taxon>Streptophyta</taxon>
        <taxon>Embryophyta</taxon>
        <taxon>Tracheophyta</taxon>
        <taxon>Spermatophyta</taxon>
        <taxon>Magnoliopsida</taxon>
        <taxon>eudicotyledons</taxon>
        <taxon>Gunneridae</taxon>
        <taxon>Pentapetalae</taxon>
        <taxon>rosids</taxon>
        <taxon>fabids</taxon>
        <taxon>Cucurbitales</taxon>
        <taxon>Cucurbitaceae</taxon>
        <taxon>Cucurbiteae</taxon>
        <taxon>Cucurbita</taxon>
    </lineage>
</organism>
<feature type="chain" id="PRO_5026888986" evidence="3">
    <location>
        <begin position="26"/>
        <end position="491"/>
    </location>
</feature>
<keyword evidence="5" id="KW-1185">Reference proteome</keyword>
<feature type="domain" description="Peptidase A1" evidence="4">
    <location>
        <begin position="140"/>
        <end position="485"/>
    </location>
</feature>
<evidence type="ECO:0000313" key="5">
    <source>
        <dbReference type="Proteomes" id="UP000504608"/>
    </source>
</evidence>
<dbReference type="Gene3D" id="2.40.70.10">
    <property type="entry name" value="Acid Proteases"/>
    <property type="match status" value="2"/>
</dbReference>
<evidence type="ECO:0000313" key="6">
    <source>
        <dbReference type="RefSeq" id="XP_023004737.1"/>
    </source>
</evidence>
<comment type="similarity">
    <text evidence="1">Belongs to the peptidase A1 family.</text>
</comment>
<dbReference type="FunFam" id="2.40.70.10:FF:000021">
    <property type="entry name" value="Aspartyl protease AED1"/>
    <property type="match status" value="1"/>
</dbReference>
<evidence type="ECO:0000259" key="4">
    <source>
        <dbReference type="PROSITE" id="PS51767"/>
    </source>
</evidence>
<dbReference type="KEGG" id="cmax:111497952"/>
<dbReference type="InterPro" id="IPR032799">
    <property type="entry name" value="TAXi_C"/>
</dbReference>
<dbReference type="FunFam" id="2.40.70.10:FF:000049">
    <property type="entry name" value="Aspartyl protease AED1"/>
    <property type="match status" value="1"/>
</dbReference>
<feature type="active site" evidence="2">
    <location>
        <position position="156"/>
    </location>
</feature>
<dbReference type="InterPro" id="IPR033121">
    <property type="entry name" value="PEPTIDASE_A1"/>
</dbReference>
<protein>
    <submittedName>
        <fullName evidence="6">Aspartyl protease family protein At5g10770-like</fullName>
    </submittedName>
</protein>
<dbReference type="PANTHER" id="PTHR13683:SF827">
    <property type="entry name" value="PEPTIDASE A1 DOMAIN-CONTAINING PROTEIN"/>
    <property type="match status" value="1"/>
</dbReference>
<proteinExistence type="inferred from homology"/>
<dbReference type="InterPro" id="IPR001461">
    <property type="entry name" value="Aspartic_peptidase_A1"/>
</dbReference>
<reference evidence="6" key="1">
    <citation type="submission" date="2025-08" db="UniProtKB">
        <authorList>
            <consortium name="RefSeq"/>
        </authorList>
    </citation>
    <scope>IDENTIFICATION</scope>
    <source>
        <tissue evidence="6">Young leaves</tissue>
    </source>
</reference>
<dbReference type="SUPFAM" id="SSF50630">
    <property type="entry name" value="Acid proteases"/>
    <property type="match status" value="1"/>
</dbReference>
<dbReference type="GO" id="GO:0006508">
    <property type="term" value="P:proteolysis"/>
    <property type="evidence" value="ECO:0007669"/>
    <property type="project" value="InterPro"/>
</dbReference>
<dbReference type="PANTHER" id="PTHR13683">
    <property type="entry name" value="ASPARTYL PROTEASES"/>
    <property type="match status" value="1"/>
</dbReference>
<evidence type="ECO:0000256" key="2">
    <source>
        <dbReference type="PIRSR" id="PIRSR601461-1"/>
    </source>
</evidence>
<dbReference type="PROSITE" id="PS00141">
    <property type="entry name" value="ASP_PROTEASE"/>
    <property type="match status" value="1"/>
</dbReference>
<evidence type="ECO:0000256" key="3">
    <source>
        <dbReference type="SAM" id="SignalP"/>
    </source>
</evidence>
<dbReference type="Pfam" id="PF14543">
    <property type="entry name" value="TAXi_N"/>
    <property type="match status" value="1"/>
</dbReference>
<keyword evidence="3" id="KW-0732">Signal</keyword>
<dbReference type="AlphaFoldDB" id="A0A6J1KR96"/>
<name>A0A6J1KR96_CUCMA</name>
<gene>
    <name evidence="6" type="primary">LOC111497952</name>
</gene>
<feature type="active site" evidence="2">
    <location>
        <position position="366"/>
    </location>
</feature>
<dbReference type="InterPro" id="IPR001969">
    <property type="entry name" value="Aspartic_peptidase_AS"/>
</dbReference>
<dbReference type="PROSITE" id="PS51767">
    <property type="entry name" value="PEPTIDASE_A1"/>
    <property type="match status" value="1"/>
</dbReference>
<dbReference type="InterPro" id="IPR032861">
    <property type="entry name" value="TAXi_N"/>
</dbReference>
<dbReference type="GeneID" id="111497952"/>
<sequence length="491" mass="53756">METARSLHSLLLLLLLPLIFVLVDARSSSIDAISAFYQTLVLNEQKLPLMDMKIPATDCIFHKPRVEKETATFEMKERDYCSGNIKHRDKNLQDRLILDEIHVDSLLSRFKYATSLFTPHDISDTHLPLTLGTSLQTLNYLVTVRIGPQNLTLIVDTGSDLTWVQCLPCHLCYNQQQPLFDPSNSPSFVPLPCNSNNCSAFQPTAGGSGACTNGSSNPCDYEVNYGDGSYSRGDLGFETLKLGNVSVENFIFGCGRNNKGLFGGTSGLIGFGRSELSVVSQSSSVYGGVFSYCLPSTETGSSGSLTLGAGDFSNFRNISPISYTKMVPNPQMSNFYTLNLTGITVGGLKLVVPRLASSNGVLSLLDSGTVITRLPPSVYKALKEEFERQFSVYRTAPGYSLLDTCYNLSGLKQVKTPNVKLHFEDEGEMSVDVGGLFYYVKSDGSQICLAFASLADEYQIGIIGSYQQKNQRVIYNLKESKVGFAGERCSF</sequence>
<dbReference type="RefSeq" id="XP_023004737.1">
    <property type="nucleotide sequence ID" value="XM_023148969.1"/>
</dbReference>
<evidence type="ECO:0000256" key="1">
    <source>
        <dbReference type="ARBA" id="ARBA00007447"/>
    </source>
</evidence>
<dbReference type="OrthoDB" id="2747330at2759"/>
<dbReference type="Proteomes" id="UP000504608">
    <property type="component" value="Unplaced"/>
</dbReference>